<dbReference type="Proteomes" id="UP000673975">
    <property type="component" value="Unassembled WGS sequence"/>
</dbReference>
<evidence type="ECO:0000313" key="3">
    <source>
        <dbReference type="Proteomes" id="UP000673975"/>
    </source>
</evidence>
<evidence type="ECO:0000256" key="1">
    <source>
        <dbReference type="SAM" id="SignalP"/>
    </source>
</evidence>
<protein>
    <recommendedName>
        <fullName evidence="4">Lipoprotein</fullName>
    </recommendedName>
</protein>
<feature type="signal peptide" evidence="1">
    <location>
        <begin position="1"/>
        <end position="26"/>
    </location>
</feature>
<proteinExistence type="predicted"/>
<reference evidence="2" key="1">
    <citation type="submission" date="2021-02" db="EMBL/GenBank/DDBJ databases">
        <title>Natronogracilivirga saccharolytica gen. nov. sp. nov. a new anaerobic, haloalkiliphilic carbohydrate-fermenting bacterium from soda lake and proposing of Cyclonatronumiaceae fam. nov. in the phylum Balneolaeota.</title>
        <authorList>
            <person name="Zhilina T.N."/>
            <person name="Sorokin D.Y."/>
            <person name="Zavarzina D.G."/>
            <person name="Toshchakov S.V."/>
            <person name="Kublanov I.V."/>
        </authorList>
    </citation>
    <scope>NUCLEOTIDE SEQUENCE</scope>
    <source>
        <strain evidence="2">Z-1702</strain>
    </source>
</reference>
<accession>A0A8J7UW80</accession>
<evidence type="ECO:0008006" key="4">
    <source>
        <dbReference type="Google" id="ProtNLM"/>
    </source>
</evidence>
<organism evidence="2 3">
    <name type="scientific">Natronogracilivirga saccharolytica</name>
    <dbReference type="NCBI Taxonomy" id="2812953"/>
    <lineage>
        <taxon>Bacteria</taxon>
        <taxon>Pseudomonadati</taxon>
        <taxon>Balneolota</taxon>
        <taxon>Balneolia</taxon>
        <taxon>Balneolales</taxon>
        <taxon>Cyclonatronaceae</taxon>
        <taxon>Natronogracilivirga</taxon>
    </lineage>
</organism>
<dbReference type="PROSITE" id="PS51257">
    <property type="entry name" value="PROKAR_LIPOPROTEIN"/>
    <property type="match status" value="1"/>
</dbReference>
<gene>
    <name evidence="2" type="ORF">NATSA_11950</name>
</gene>
<keyword evidence="1" id="KW-0732">Signal</keyword>
<name>A0A8J7UW80_9BACT</name>
<feature type="chain" id="PRO_5035232802" description="Lipoprotein" evidence="1">
    <location>
        <begin position="27"/>
        <end position="203"/>
    </location>
</feature>
<sequence length="203" mass="23476">MNNFLFKITLVSILSFALASCDIFQANDENRHSVDYQYMPGEVLVTLEEEFNVQDLRTVLENLEAEWNRSLADGHVIQVRETREKRWVQKLEEEEVIHNAQLNRFGYSYSIIASESGNFPIIEDDSLKVEITYGGCGPGHEYSLEYEARGASSFDLWLFKKTPDEPCRAIIRDTRAFKIPQELMNAQNLVLLNPVNERIILRD</sequence>
<dbReference type="RefSeq" id="WP_210512839.1">
    <property type="nucleotide sequence ID" value="NZ_JAFIDN010000010.1"/>
</dbReference>
<keyword evidence="3" id="KW-1185">Reference proteome</keyword>
<evidence type="ECO:0000313" key="2">
    <source>
        <dbReference type="EMBL" id="MBP3193381.1"/>
    </source>
</evidence>
<dbReference type="AlphaFoldDB" id="A0A8J7UW80"/>
<dbReference type="EMBL" id="JAFIDN010000010">
    <property type="protein sequence ID" value="MBP3193381.1"/>
    <property type="molecule type" value="Genomic_DNA"/>
</dbReference>
<comment type="caution">
    <text evidence="2">The sequence shown here is derived from an EMBL/GenBank/DDBJ whole genome shotgun (WGS) entry which is preliminary data.</text>
</comment>